<evidence type="ECO:0008006" key="6">
    <source>
        <dbReference type="Google" id="ProtNLM"/>
    </source>
</evidence>
<proteinExistence type="predicted"/>
<feature type="region of interest" description="Disordered" evidence="1">
    <location>
        <begin position="127"/>
        <end position="156"/>
    </location>
</feature>
<evidence type="ECO:0000256" key="1">
    <source>
        <dbReference type="SAM" id="MobiDB-lite"/>
    </source>
</evidence>
<feature type="compositionally biased region" description="Polar residues" evidence="1">
    <location>
        <begin position="133"/>
        <end position="142"/>
    </location>
</feature>
<feature type="signal peptide" evidence="3">
    <location>
        <begin position="1"/>
        <end position="19"/>
    </location>
</feature>
<keyword evidence="2" id="KW-0812">Transmembrane</keyword>
<organism evidence="4 5">
    <name type="scientific">Trypanosoma brucei gambiense (strain MHOM/CI/86/DAL972)</name>
    <dbReference type="NCBI Taxonomy" id="679716"/>
    <lineage>
        <taxon>Eukaryota</taxon>
        <taxon>Discoba</taxon>
        <taxon>Euglenozoa</taxon>
        <taxon>Kinetoplastea</taxon>
        <taxon>Metakinetoplastina</taxon>
        <taxon>Trypanosomatida</taxon>
        <taxon>Trypanosomatidae</taxon>
        <taxon>Trypanosoma</taxon>
    </lineage>
</organism>
<evidence type="ECO:0000256" key="3">
    <source>
        <dbReference type="SAM" id="SignalP"/>
    </source>
</evidence>
<protein>
    <recommendedName>
        <fullName evidence="6">T. brucei spp.-specific protein</fullName>
    </recommendedName>
</protein>
<reference evidence="5" key="1">
    <citation type="journal article" date="2010" name="PLoS Negl. Trop. Dis.">
        <title>The genome sequence of Trypanosoma brucei gambiense, causative agent of chronic human african trypanosomiasis.</title>
        <authorList>
            <person name="Jackson A.P."/>
            <person name="Sanders M."/>
            <person name="Berry A."/>
            <person name="McQuillan J."/>
            <person name="Aslett M.A."/>
            <person name="Quail M.A."/>
            <person name="Chukualim B."/>
            <person name="Capewell P."/>
            <person name="MacLeod A."/>
            <person name="Melville S.E."/>
            <person name="Gibson W."/>
            <person name="Barry J.D."/>
            <person name="Berriman M."/>
            <person name="Hertz-Fowler C."/>
        </authorList>
    </citation>
    <scope>NUCLEOTIDE SEQUENCE [LARGE SCALE GENOMIC DNA]</scope>
    <source>
        <strain evidence="5">MHOM/CI/86/DAL972</strain>
    </source>
</reference>
<sequence length="168" mass="19349">MLVFSSLFLAFSQAYFVLSGTLFSLPVKPQLIEHSVCSRGALVGKEVKERKGLEKRLITKNEKKTTEASLVLFLFVSRTEQGNTERKTPLFSLVWFFLSSAFFFSYQKFSSIFFLFNLRSGLATGRNKRRGTGASQQRSINQGRRKNRKEEGSEEEDPHWHFSVLVFF</sequence>
<evidence type="ECO:0000313" key="4">
    <source>
        <dbReference type="EMBL" id="CBH11165.1"/>
    </source>
</evidence>
<dbReference type="GeneID" id="23861297"/>
<name>C9ZP37_TRYB9</name>
<keyword evidence="3" id="KW-0732">Signal</keyword>
<dbReference type="Proteomes" id="UP000002316">
    <property type="component" value="Chromosome 5"/>
</dbReference>
<gene>
    <name evidence="4" type="ORF">TbgDal_V3030</name>
</gene>
<dbReference type="EMBL" id="FN554968">
    <property type="protein sequence ID" value="CBH11165.1"/>
    <property type="molecule type" value="Genomic_DNA"/>
</dbReference>
<dbReference type="RefSeq" id="XP_011773452.1">
    <property type="nucleotide sequence ID" value="XM_011775150.1"/>
</dbReference>
<dbReference type="AlphaFoldDB" id="C9ZP37"/>
<evidence type="ECO:0000313" key="5">
    <source>
        <dbReference type="Proteomes" id="UP000002316"/>
    </source>
</evidence>
<feature type="chain" id="PRO_5003004735" description="T. brucei spp.-specific protein" evidence="3">
    <location>
        <begin position="20"/>
        <end position="168"/>
    </location>
</feature>
<keyword evidence="2" id="KW-1133">Transmembrane helix</keyword>
<keyword evidence="2" id="KW-0472">Membrane</keyword>
<feature type="transmembrane region" description="Helical" evidence="2">
    <location>
        <begin position="93"/>
        <end position="118"/>
    </location>
</feature>
<accession>C9ZP37</accession>
<evidence type="ECO:0000256" key="2">
    <source>
        <dbReference type="SAM" id="Phobius"/>
    </source>
</evidence>
<dbReference type="KEGG" id="tbg:TbgDal_V3030"/>